<evidence type="ECO:0008006" key="3">
    <source>
        <dbReference type="Google" id="ProtNLM"/>
    </source>
</evidence>
<name>A0A3P1B1F3_9FLAO</name>
<gene>
    <name evidence="1" type="ORF">EG242_07270</name>
</gene>
<dbReference type="SUPFAM" id="SSF49464">
    <property type="entry name" value="Carboxypeptidase regulatory domain-like"/>
    <property type="match status" value="1"/>
</dbReference>
<organism evidence="1 2">
    <name type="scientific">Paenimyroides viscosum</name>
    <dbReference type="NCBI Taxonomy" id="2488729"/>
    <lineage>
        <taxon>Bacteria</taxon>
        <taxon>Pseudomonadati</taxon>
        <taxon>Bacteroidota</taxon>
        <taxon>Flavobacteriia</taxon>
        <taxon>Flavobacteriales</taxon>
        <taxon>Flavobacteriaceae</taxon>
        <taxon>Paenimyroides</taxon>
    </lineage>
</organism>
<sequence length="475" mass="55769">MLIPVNLLKLHRFFFDNTTISTQTDLNGNFQINIPANNKNQLVVSAFGYDYFLVSNPTPTSNLKIRLKTEETTLDELVIDKNLFTRKEFLKAFRYFFIGNTKNAKHTKILNEKDLVFYFDTNTKQFTAHSNKPIIIQNERLGYTIDFHLESFQVQFNYQTLNPKNYMNTNYFGYSLFREHTASTKKIAANRAETYNNSSVAFFRDLITDNLENSDYVLAVNGLGVEVREYLKIEPENDGYKLCIIKMPTRKRPDLSGLIMKHGKLKASSSKDTTEIEVPFIVFNKEIKEQSQLYFQKECILIQKNGHLVNPNDMYFSGFFADLKVADMLPFDYTATKLPTKKSNETAIDKKIPTYEVFEKQAIDFYTSKNFDAHRKARKVFYDKLKVEYNYNVHEPFQLWIKENLKSTLFASEEEAITLHQNFVSTFKLIKDQKEDIERKEDYFSKLYGEEEFGKMYYNKVIQGLFNKMEMPKPE</sequence>
<evidence type="ECO:0000313" key="1">
    <source>
        <dbReference type="EMBL" id="RRA94990.1"/>
    </source>
</evidence>
<keyword evidence="2" id="KW-1185">Reference proteome</keyword>
<dbReference type="EMBL" id="RQTJ01000012">
    <property type="protein sequence ID" value="RRA94990.1"/>
    <property type="molecule type" value="Genomic_DNA"/>
</dbReference>
<accession>A0A3P1B1F3</accession>
<proteinExistence type="predicted"/>
<dbReference type="Proteomes" id="UP000268372">
    <property type="component" value="Unassembled WGS sequence"/>
</dbReference>
<dbReference type="InterPro" id="IPR008969">
    <property type="entry name" value="CarboxyPept-like_regulatory"/>
</dbReference>
<comment type="caution">
    <text evidence="1">The sequence shown here is derived from an EMBL/GenBank/DDBJ whole genome shotgun (WGS) entry which is preliminary data.</text>
</comment>
<evidence type="ECO:0000313" key="2">
    <source>
        <dbReference type="Proteomes" id="UP000268372"/>
    </source>
</evidence>
<dbReference type="Pfam" id="PF13715">
    <property type="entry name" value="CarbopepD_reg_2"/>
    <property type="match status" value="1"/>
</dbReference>
<dbReference type="AlphaFoldDB" id="A0A3P1B1F3"/>
<reference evidence="1 2" key="1">
    <citation type="submission" date="2018-11" db="EMBL/GenBank/DDBJ databases">
        <title>Flavobacterium sp. nov., YIM 102796 draft genome.</title>
        <authorList>
            <person name="Li G."/>
            <person name="Jiang Y."/>
        </authorList>
    </citation>
    <scope>NUCLEOTIDE SEQUENCE [LARGE SCALE GENOMIC DNA]</scope>
    <source>
        <strain evidence="1 2">YIM 102796</strain>
    </source>
</reference>
<protein>
    <recommendedName>
        <fullName evidence="3">Carboxypeptidase-like regulatory domain-containing protein</fullName>
    </recommendedName>
</protein>